<dbReference type="RefSeq" id="WP_119092599.1">
    <property type="nucleotide sequence ID" value="NZ_UNRR01000009.1"/>
</dbReference>
<dbReference type="AlphaFoldDB" id="A0A383TDV0"/>
<gene>
    <name evidence="3" type="ORF">TART1_0639</name>
</gene>
<protein>
    <submittedName>
        <fullName evidence="3">Glycosyl transferases group 1</fullName>
    </submittedName>
</protein>
<dbReference type="InterPro" id="IPR001296">
    <property type="entry name" value="Glyco_trans_1"/>
</dbReference>
<dbReference type="InterPro" id="IPR028098">
    <property type="entry name" value="Glyco_trans_4-like_N"/>
</dbReference>
<organism evidence="3 4">
    <name type="scientific">Trichococcus shcherbakoviae</name>
    <dbReference type="NCBI Taxonomy" id="2094020"/>
    <lineage>
        <taxon>Bacteria</taxon>
        <taxon>Bacillati</taxon>
        <taxon>Bacillota</taxon>
        <taxon>Bacilli</taxon>
        <taxon>Lactobacillales</taxon>
        <taxon>Carnobacteriaceae</taxon>
        <taxon>Trichococcus</taxon>
    </lineage>
</organism>
<dbReference type="Proteomes" id="UP000262072">
    <property type="component" value="Unassembled WGS sequence"/>
</dbReference>
<proteinExistence type="predicted"/>
<feature type="domain" description="Glycosyl transferase family 1" evidence="1">
    <location>
        <begin position="185"/>
        <end position="314"/>
    </location>
</feature>
<evidence type="ECO:0000313" key="4">
    <source>
        <dbReference type="Proteomes" id="UP000262072"/>
    </source>
</evidence>
<dbReference type="CDD" id="cd03811">
    <property type="entry name" value="GT4_GT28_WabH-like"/>
    <property type="match status" value="1"/>
</dbReference>
<keyword evidence="3" id="KW-0808">Transferase</keyword>
<dbReference type="SUPFAM" id="SSF53756">
    <property type="entry name" value="UDP-Glycosyltransferase/glycogen phosphorylase"/>
    <property type="match status" value="1"/>
</dbReference>
<reference evidence="4" key="1">
    <citation type="submission" date="2018-05" db="EMBL/GenBank/DDBJ databases">
        <authorList>
            <person name="Strepis N."/>
        </authorList>
    </citation>
    <scope>NUCLEOTIDE SEQUENCE [LARGE SCALE GENOMIC DNA]</scope>
</reference>
<sequence length="395" mass="44753">MKKVNFFIGTLSTGGAERVVSNLSLNLNDNIKKDILMFGVKSKIDYPYKGNIVYLDKNRDTNIINKFKTLITRIVTVRKIKGLENHATTISFLEYPNVVNALTCGSAKSIVSVRNHMSTKHNNGMKSKLWNLTIRYLYPKTDLIISVSEEIKQDLICNYNIDSNKIKVIYNSYDINDIHEKSKEVIIDEHNEIFDNPVIISVGRLNKQKGHWHLIKAFSEVKKVIPNAKLVILGEGELESYLKELTQNLNICQDVHFLGFQKNPFKYISKSKIFVMTSLHEGFPNALAEAMACGVPVISSDCKSGPREILAPTEFNKENIDYCINKDRYGILTPVCDGSKYSSTDAITDEEGSVADSIITLLSDTSLWNHFSNQAQTRIQDFEISKIIKEWESVI</sequence>
<evidence type="ECO:0000259" key="2">
    <source>
        <dbReference type="Pfam" id="PF13439"/>
    </source>
</evidence>
<dbReference type="GO" id="GO:0016757">
    <property type="term" value="F:glycosyltransferase activity"/>
    <property type="evidence" value="ECO:0007669"/>
    <property type="project" value="InterPro"/>
</dbReference>
<feature type="domain" description="Glycosyltransferase subfamily 4-like N-terminal" evidence="2">
    <location>
        <begin position="14"/>
        <end position="175"/>
    </location>
</feature>
<evidence type="ECO:0000313" key="3">
    <source>
        <dbReference type="EMBL" id="SYZ77869.1"/>
    </source>
</evidence>
<dbReference type="OrthoDB" id="9804196at2"/>
<dbReference type="Pfam" id="PF00534">
    <property type="entry name" value="Glycos_transf_1"/>
    <property type="match status" value="1"/>
</dbReference>
<dbReference type="PANTHER" id="PTHR12526">
    <property type="entry name" value="GLYCOSYLTRANSFERASE"/>
    <property type="match status" value="1"/>
</dbReference>
<accession>A0A383TDV0</accession>
<dbReference type="Pfam" id="PF13439">
    <property type="entry name" value="Glyco_transf_4"/>
    <property type="match status" value="1"/>
</dbReference>
<name>A0A383TDV0_9LACT</name>
<dbReference type="PANTHER" id="PTHR12526:SF630">
    <property type="entry name" value="GLYCOSYLTRANSFERASE"/>
    <property type="match status" value="1"/>
</dbReference>
<dbReference type="Gene3D" id="3.40.50.2000">
    <property type="entry name" value="Glycogen Phosphorylase B"/>
    <property type="match status" value="2"/>
</dbReference>
<evidence type="ECO:0000259" key="1">
    <source>
        <dbReference type="Pfam" id="PF00534"/>
    </source>
</evidence>
<dbReference type="EMBL" id="UNRR01000009">
    <property type="protein sequence ID" value="SYZ77869.1"/>
    <property type="molecule type" value="Genomic_DNA"/>
</dbReference>